<organism evidence="1 2">
    <name type="scientific">Romanomermis culicivorax</name>
    <name type="common">Nematode worm</name>
    <dbReference type="NCBI Taxonomy" id="13658"/>
    <lineage>
        <taxon>Eukaryota</taxon>
        <taxon>Metazoa</taxon>
        <taxon>Ecdysozoa</taxon>
        <taxon>Nematoda</taxon>
        <taxon>Enoplea</taxon>
        <taxon>Dorylaimia</taxon>
        <taxon>Mermithida</taxon>
        <taxon>Mermithoidea</taxon>
        <taxon>Mermithidae</taxon>
        <taxon>Romanomermis</taxon>
    </lineage>
</organism>
<keyword evidence="1" id="KW-1185">Reference proteome</keyword>
<protein>
    <submittedName>
        <fullName evidence="2">Uncharacterized protein</fullName>
    </submittedName>
</protein>
<dbReference type="WBParaSite" id="nRc.2.0.1.t42375-RA">
    <property type="protein sequence ID" value="nRc.2.0.1.t42375-RA"/>
    <property type="gene ID" value="nRc.2.0.1.g42375"/>
</dbReference>
<evidence type="ECO:0000313" key="1">
    <source>
        <dbReference type="Proteomes" id="UP000887565"/>
    </source>
</evidence>
<reference evidence="2" key="1">
    <citation type="submission" date="2022-11" db="UniProtKB">
        <authorList>
            <consortium name="WormBaseParasite"/>
        </authorList>
    </citation>
    <scope>IDENTIFICATION</scope>
</reference>
<evidence type="ECO:0000313" key="2">
    <source>
        <dbReference type="WBParaSite" id="nRc.2.0.1.t42375-RA"/>
    </source>
</evidence>
<proteinExistence type="predicted"/>
<sequence>MQEDIFDDVFGQIVETARRRIMSNADFVGNLILWLHLQLVKNVRQVPISASQAENEGTFLAFKVAVTYFNSDNVYIMVITAPLAFCTTQTVLTPVSGFEKFSGASCWKVSDPKNNNMLGCMPLKSIKNQP</sequence>
<dbReference type="Proteomes" id="UP000887565">
    <property type="component" value="Unplaced"/>
</dbReference>
<name>A0A915KTX6_ROMCU</name>
<dbReference type="AlphaFoldDB" id="A0A915KTX6"/>
<accession>A0A915KTX6</accession>